<evidence type="ECO:0000313" key="2">
    <source>
        <dbReference type="Proteomes" id="UP000193484"/>
    </source>
</evidence>
<organism evidence="1 2">
    <name type="scientific">Mycolicibacterium fallax</name>
    <name type="common">Mycobacterium fallax</name>
    <dbReference type="NCBI Taxonomy" id="1793"/>
    <lineage>
        <taxon>Bacteria</taxon>
        <taxon>Bacillati</taxon>
        <taxon>Actinomycetota</taxon>
        <taxon>Actinomycetes</taxon>
        <taxon>Mycobacteriales</taxon>
        <taxon>Mycobacteriaceae</taxon>
        <taxon>Mycolicibacterium</taxon>
    </lineage>
</organism>
<dbReference type="EMBL" id="LQOJ01000017">
    <property type="protein sequence ID" value="ORV08068.1"/>
    <property type="molecule type" value="Genomic_DNA"/>
</dbReference>
<protein>
    <submittedName>
        <fullName evidence="1">Uncharacterized protein</fullName>
    </submittedName>
</protein>
<name>A0A1X1RK69_MYCFA</name>
<dbReference type="OrthoDB" id="4775378at2"/>
<keyword evidence="2" id="KW-1185">Reference proteome</keyword>
<dbReference type="AlphaFoldDB" id="A0A1X1RK69"/>
<dbReference type="Proteomes" id="UP000193484">
    <property type="component" value="Unassembled WGS sequence"/>
</dbReference>
<accession>A0A1X1RK69</accession>
<proteinExistence type="predicted"/>
<dbReference type="STRING" id="1793.AWC04_02585"/>
<comment type="caution">
    <text evidence="1">The sequence shown here is derived from an EMBL/GenBank/DDBJ whole genome shotgun (WGS) entry which is preliminary data.</text>
</comment>
<sequence length="71" mass="7489">MVAHLDAWERSDLAGDLATQLTCGEVNALVGLLVAFGRQRAAQQWISAHAEGDDCGDEHCTCPHCALATPA</sequence>
<gene>
    <name evidence="1" type="ORF">AWC04_02585</name>
</gene>
<reference evidence="1 2" key="1">
    <citation type="submission" date="2016-01" db="EMBL/GenBank/DDBJ databases">
        <title>The new phylogeny of the genus Mycobacterium.</title>
        <authorList>
            <person name="Tarcisio F."/>
            <person name="Conor M."/>
            <person name="Antonella G."/>
            <person name="Elisabetta G."/>
            <person name="Giulia F.S."/>
            <person name="Sara T."/>
            <person name="Anna F."/>
            <person name="Clotilde B."/>
            <person name="Roberto B."/>
            <person name="Veronica D.S."/>
            <person name="Fabio R."/>
            <person name="Monica P."/>
            <person name="Olivier J."/>
            <person name="Enrico T."/>
            <person name="Nicola S."/>
        </authorList>
    </citation>
    <scope>NUCLEOTIDE SEQUENCE [LARGE SCALE GENOMIC DNA]</scope>
    <source>
        <strain evidence="1 2">DSM 44179</strain>
    </source>
</reference>
<evidence type="ECO:0000313" key="1">
    <source>
        <dbReference type="EMBL" id="ORV08068.1"/>
    </source>
</evidence>